<evidence type="ECO:0000256" key="1">
    <source>
        <dbReference type="SAM" id="MobiDB-lite"/>
    </source>
</evidence>
<proteinExistence type="predicted"/>
<name>A0A8X6WEF1_TRICX</name>
<feature type="compositionally biased region" description="Low complexity" evidence="1">
    <location>
        <begin position="71"/>
        <end position="87"/>
    </location>
</feature>
<dbReference type="InterPro" id="IPR021109">
    <property type="entry name" value="Peptidase_aspartic_dom_sf"/>
</dbReference>
<evidence type="ECO:0000313" key="2">
    <source>
        <dbReference type="EMBL" id="GFY33518.1"/>
    </source>
</evidence>
<organism evidence="2 3">
    <name type="scientific">Trichonephila clavipes</name>
    <name type="common">Golden silk orbweaver</name>
    <name type="synonym">Nephila clavipes</name>
    <dbReference type="NCBI Taxonomy" id="2585209"/>
    <lineage>
        <taxon>Eukaryota</taxon>
        <taxon>Metazoa</taxon>
        <taxon>Ecdysozoa</taxon>
        <taxon>Arthropoda</taxon>
        <taxon>Chelicerata</taxon>
        <taxon>Arachnida</taxon>
        <taxon>Araneae</taxon>
        <taxon>Araneomorphae</taxon>
        <taxon>Entelegynae</taxon>
        <taxon>Araneoidea</taxon>
        <taxon>Nephilidae</taxon>
        <taxon>Trichonephila</taxon>
    </lineage>
</organism>
<reference evidence="2" key="1">
    <citation type="submission" date="2020-08" db="EMBL/GenBank/DDBJ databases">
        <title>Multicomponent nature underlies the extraordinary mechanical properties of spider dragline silk.</title>
        <authorList>
            <person name="Kono N."/>
            <person name="Nakamura H."/>
            <person name="Mori M."/>
            <person name="Yoshida Y."/>
            <person name="Ohtoshi R."/>
            <person name="Malay A.D."/>
            <person name="Moran D.A.P."/>
            <person name="Tomita M."/>
            <person name="Numata K."/>
            <person name="Arakawa K."/>
        </authorList>
    </citation>
    <scope>NUCLEOTIDE SEQUENCE</scope>
</reference>
<sequence length="199" mass="22503">MQEFLAHQSERKMKHRGNFSRLDLSKRCPSGKCSFYNSTIRPHFYDNRTQQQPSECSSPIFQRFNNRGTTNLNSSDSRRNSNSNRNSISGRYATTNPSNSVNYIITQTNKRALIPVVINNSIEIQALCDSYADITIIQQSCIPADAVIHPWIDEQFQVVDHKISPIGWISLNLSVGNIVHTMPKVGLCTHLPFPLILGI</sequence>
<gene>
    <name evidence="2" type="primary">AVEN_134386_1</name>
    <name evidence="2" type="ORF">TNCV_4538461</name>
</gene>
<dbReference type="AlphaFoldDB" id="A0A8X6WEF1"/>
<dbReference type="SUPFAM" id="SSF50630">
    <property type="entry name" value="Acid proteases"/>
    <property type="match status" value="1"/>
</dbReference>
<comment type="caution">
    <text evidence="2">The sequence shown here is derived from an EMBL/GenBank/DDBJ whole genome shotgun (WGS) entry which is preliminary data.</text>
</comment>
<keyword evidence="3" id="KW-1185">Reference proteome</keyword>
<dbReference type="EMBL" id="BMAU01021412">
    <property type="protein sequence ID" value="GFY33518.1"/>
    <property type="molecule type" value="Genomic_DNA"/>
</dbReference>
<protein>
    <submittedName>
        <fullName evidence="2">Uncharacterized protein</fullName>
    </submittedName>
</protein>
<dbReference type="Proteomes" id="UP000887159">
    <property type="component" value="Unassembled WGS sequence"/>
</dbReference>
<evidence type="ECO:0000313" key="3">
    <source>
        <dbReference type="Proteomes" id="UP000887159"/>
    </source>
</evidence>
<feature type="region of interest" description="Disordered" evidence="1">
    <location>
        <begin position="67"/>
        <end position="94"/>
    </location>
</feature>
<accession>A0A8X6WEF1</accession>